<dbReference type="Gene3D" id="1.20.860.20">
    <property type="entry name" value="Photosystem I PsaK, reaction centre"/>
    <property type="match status" value="1"/>
</dbReference>
<keyword evidence="6 9" id="KW-1133">Transmembrane helix</keyword>
<evidence type="ECO:0000256" key="2">
    <source>
        <dbReference type="ARBA" id="ARBA00006458"/>
    </source>
</evidence>
<dbReference type="InterPro" id="IPR037101">
    <property type="entry name" value="PSI_PsaK_bact"/>
</dbReference>
<dbReference type="PROSITE" id="PS01026">
    <property type="entry name" value="PHOTOSYSTEM_I_PSAGK"/>
    <property type="match status" value="1"/>
</dbReference>
<evidence type="ECO:0000256" key="4">
    <source>
        <dbReference type="ARBA" id="ARBA00022692"/>
    </source>
</evidence>
<evidence type="ECO:0000256" key="9">
    <source>
        <dbReference type="HAMAP-Rule" id="MF_00474"/>
    </source>
</evidence>
<organism evidence="10 11">
    <name type="scientific">Floridaenema aerugineum BLCC-F46</name>
    <dbReference type="NCBI Taxonomy" id="3153654"/>
    <lineage>
        <taxon>Bacteria</taxon>
        <taxon>Bacillati</taxon>
        <taxon>Cyanobacteriota</taxon>
        <taxon>Cyanophyceae</taxon>
        <taxon>Oscillatoriophycideae</taxon>
        <taxon>Aerosakkonematales</taxon>
        <taxon>Aerosakkonemataceae</taxon>
        <taxon>Floridanema</taxon>
        <taxon>Floridanema aerugineum</taxon>
    </lineage>
</organism>
<accession>A0ABV4X8W7</accession>
<keyword evidence="4 9" id="KW-0812">Transmembrane</keyword>
<dbReference type="EMBL" id="JBHFNQ010000159">
    <property type="protein sequence ID" value="MFB2879230.1"/>
    <property type="molecule type" value="Genomic_DNA"/>
</dbReference>
<comment type="subcellular location">
    <subcellularLocation>
        <location evidence="9">Cellular thylakoid membrane</location>
        <topology evidence="9">Multi-pass membrane protein</topology>
    </subcellularLocation>
    <subcellularLocation>
        <location evidence="1">Membrane</location>
        <topology evidence="1">Multi-pass membrane protein</topology>
    </subcellularLocation>
</comment>
<comment type="similarity">
    <text evidence="2 9">Belongs to the PsaG/PsaK family.</text>
</comment>
<keyword evidence="8 9" id="KW-0472">Membrane</keyword>
<dbReference type="NCBIfam" id="TIGR03049">
    <property type="entry name" value="PS_I_psaK"/>
    <property type="match status" value="1"/>
</dbReference>
<dbReference type="Proteomes" id="UP001576774">
    <property type="component" value="Unassembled WGS sequence"/>
</dbReference>
<dbReference type="HAMAP" id="MF_00474">
    <property type="entry name" value="PSI_PsaK"/>
    <property type="match status" value="1"/>
</dbReference>
<dbReference type="InterPro" id="IPR017492">
    <property type="entry name" value="PSI_PsaK"/>
</dbReference>
<evidence type="ECO:0000256" key="7">
    <source>
        <dbReference type="ARBA" id="ARBA00023078"/>
    </source>
</evidence>
<evidence type="ECO:0000256" key="1">
    <source>
        <dbReference type="ARBA" id="ARBA00004141"/>
    </source>
</evidence>
<evidence type="ECO:0000256" key="8">
    <source>
        <dbReference type="ARBA" id="ARBA00023136"/>
    </source>
</evidence>
<comment type="caution">
    <text evidence="10">The sequence shown here is derived from an EMBL/GenBank/DDBJ whole genome shotgun (WGS) entry which is preliminary data.</text>
</comment>
<keyword evidence="5 9" id="KW-0603">Photosystem I</keyword>
<keyword evidence="11" id="KW-1185">Reference proteome</keyword>
<protein>
    <recommendedName>
        <fullName evidence="9">Photosystem I reaction center subunit PsaK</fullName>
    </recommendedName>
    <alternativeName>
        <fullName evidence="9">Photosystem I subunit X</fullName>
    </alternativeName>
</protein>
<dbReference type="InterPro" id="IPR000549">
    <property type="entry name" value="PSI_PsaG/PsaK"/>
</dbReference>
<dbReference type="RefSeq" id="WP_322744731.1">
    <property type="nucleotide sequence ID" value="NZ_JBHFNQ010000159.1"/>
</dbReference>
<feature type="transmembrane region" description="Helical" evidence="9">
    <location>
        <begin position="20"/>
        <end position="43"/>
    </location>
</feature>
<sequence length="92" mass="9519">MLIHSILLGVEYTAPTTASWSPAVGAVMIFCNLLAIAIGRFAIKNPGQSPDLPVSKPALFRNFTLAELLATMSFGHILGAGVILGLGNAGVL</sequence>
<gene>
    <name evidence="9 10" type="primary">psaK</name>
    <name evidence="10" type="ORF">ACE1CC_20435</name>
</gene>
<dbReference type="InterPro" id="IPR035982">
    <property type="entry name" value="PSI_centre_PsaK_sf"/>
</dbReference>
<name>A0ABV4X8W7_9CYAN</name>
<evidence type="ECO:0000256" key="5">
    <source>
        <dbReference type="ARBA" id="ARBA00022836"/>
    </source>
</evidence>
<evidence type="ECO:0000256" key="3">
    <source>
        <dbReference type="ARBA" id="ARBA00022531"/>
    </source>
</evidence>
<dbReference type="Pfam" id="PF01241">
    <property type="entry name" value="PSI_PSAK"/>
    <property type="match status" value="1"/>
</dbReference>
<feature type="transmembrane region" description="Helical" evidence="9">
    <location>
        <begin position="64"/>
        <end position="86"/>
    </location>
</feature>
<keyword evidence="3 9" id="KW-0602">Photosynthesis</keyword>
<evidence type="ECO:0000313" key="10">
    <source>
        <dbReference type="EMBL" id="MFB2879230.1"/>
    </source>
</evidence>
<keyword evidence="7 9" id="KW-0793">Thylakoid</keyword>
<evidence type="ECO:0000313" key="11">
    <source>
        <dbReference type="Proteomes" id="UP001576774"/>
    </source>
</evidence>
<evidence type="ECO:0000256" key="6">
    <source>
        <dbReference type="ARBA" id="ARBA00022989"/>
    </source>
</evidence>
<dbReference type="SUPFAM" id="SSF81563">
    <property type="entry name" value="Photosystem I reaction center subunit X, PsaK"/>
    <property type="match status" value="1"/>
</dbReference>
<reference evidence="10 11" key="1">
    <citation type="submission" date="2024-09" db="EMBL/GenBank/DDBJ databases">
        <title>Floridaenema gen nov. (Aerosakkonemataceae, Aerosakkonematales ord. nov., Cyanobacteria) from benthic tropical and subtropical fresh waters, with the description of four new species.</title>
        <authorList>
            <person name="Moretto J.A."/>
            <person name="Berthold D.E."/>
            <person name="Lefler F.W."/>
            <person name="Huang I.-S."/>
            <person name="Laughinghouse H. IV."/>
        </authorList>
    </citation>
    <scope>NUCLEOTIDE SEQUENCE [LARGE SCALE GENOMIC DNA]</scope>
    <source>
        <strain evidence="10 11">BLCC-F46</strain>
    </source>
</reference>
<proteinExistence type="inferred from homology"/>